<proteinExistence type="inferred from homology"/>
<comment type="similarity">
    <text evidence="2">Belongs to the purine permeases (TC 2.A.7.14) family.</text>
</comment>
<dbReference type="GO" id="GO:0015211">
    <property type="term" value="F:purine nucleoside transmembrane transporter activity"/>
    <property type="evidence" value="ECO:0007669"/>
    <property type="project" value="InterPro"/>
</dbReference>
<accession>A0A9D5BMJ4</accession>
<dbReference type="GO" id="GO:0005345">
    <property type="term" value="F:purine nucleobase transmembrane transporter activity"/>
    <property type="evidence" value="ECO:0007669"/>
    <property type="project" value="UniProtKB-ARBA"/>
</dbReference>
<dbReference type="EMBL" id="JAMSHJ010000001">
    <property type="protein sequence ID" value="KAI5446300.1"/>
    <property type="molecule type" value="Genomic_DNA"/>
</dbReference>
<evidence type="ECO:0000256" key="6">
    <source>
        <dbReference type="ARBA" id="ARBA00023136"/>
    </source>
</evidence>
<evidence type="ECO:0000256" key="2">
    <source>
        <dbReference type="ARBA" id="ARBA00006213"/>
    </source>
</evidence>
<gene>
    <name evidence="8" type="ORF">KIW84_014226</name>
</gene>
<dbReference type="GO" id="GO:0016020">
    <property type="term" value="C:membrane"/>
    <property type="evidence" value="ECO:0007669"/>
    <property type="project" value="UniProtKB-SubCell"/>
</dbReference>
<dbReference type="Gramene" id="Psat01G0422600-T1">
    <property type="protein sequence ID" value="KAI5446300.1"/>
    <property type="gene ID" value="KIW84_014226"/>
</dbReference>
<evidence type="ECO:0000256" key="3">
    <source>
        <dbReference type="ARBA" id="ARBA00022448"/>
    </source>
</evidence>
<keyword evidence="5 7" id="KW-1133">Transmembrane helix</keyword>
<keyword evidence="6 7" id="KW-0472">Membrane</keyword>
<feature type="transmembrane region" description="Helical" evidence="7">
    <location>
        <begin position="66"/>
        <end position="88"/>
    </location>
</feature>
<protein>
    <submittedName>
        <fullName evidence="8">Uncharacterized protein</fullName>
    </submittedName>
</protein>
<dbReference type="InterPro" id="IPR037185">
    <property type="entry name" value="EmrE-like"/>
</dbReference>
<name>A0A9D5BMJ4_PEA</name>
<dbReference type="SUPFAM" id="SSF103481">
    <property type="entry name" value="Multidrug resistance efflux transporter EmrE"/>
    <property type="match status" value="1"/>
</dbReference>
<dbReference type="AlphaFoldDB" id="A0A9D5BMJ4"/>
<sequence length="102" mass="11512">MGFNLGSMCWFPSLNHPNFLPYLLSSTKRTPFIDFTSKMLTLSIFVDIMLGLNNLLISWVVSYLPYSTLALLLSSLLVFNLILSAIIVKQKIPFSNLNIVIL</sequence>
<feature type="transmembrane region" description="Helical" evidence="7">
    <location>
        <begin position="39"/>
        <end position="60"/>
    </location>
</feature>
<keyword evidence="9" id="KW-1185">Reference proteome</keyword>
<keyword evidence="4 7" id="KW-0812">Transmembrane</keyword>
<comment type="subcellular location">
    <subcellularLocation>
        <location evidence="1">Membrane</location>
        <topology evidence="1">Multi-pass membrane protein</topology>
    </subcellularLocation>
</comment>
<reference evidence="8 9" key="1">
    <citation type="journal article" date="2022" name="Nat. Genet.">
        <title>Improved pea reference genome and pan-genome highlight genomic features and evolutionary characteristics.</title>
        <authorList>
            <person name="Yang T."/>
            <person name="Liu R."/>
            <person name="Luo Y."/>
            <person name="Hu S."/>
            <person name="Wang D."/>
            <person name="Wang C."/>
            <person name="Pandey M.K."/>
            <person name="Ge S."/>
            <person name="Xu Q."/>
            <person name="Li N."/>
            <person name="Li G."/>
            <person name="Huang Y."/>
            <person name="Saxena R.K."/>
            <person name="Ji Y."/>
            <person name="Li M."/>
            <person name="Yan X."/>
            <person name="He Y."/>
            <person name="Liu Y."/>
            <person name="Wang X."/>
            <person name="Xiang C."/>
            <person name="Varshney R.K."/>
            <person name="Ding H."/>
            <person name="Gao S."/>
            <person name="Zong X."/>
        </authorList>
    </citation>
    <scope>NUCLEOTIDE SEQUENCE [LARGE SCALE GENOMIC DNA]</scope>
    <source>
        <strain evidence="8 9">cv. Zhongwan 6</strain>
    </source>
</reference>
<dbReference type="InterPro" id="IPR030182">
    <property type="entry name" value="PUP_plant"/>
</dbReference>
<evidence type="ECO:0000256" key="1">
    <source>
        <dbReference type="ARBA" id="ARBA00004141"/>
    </source>
</evidence>
<evidence type="ECO:0000313" key="9">
    <source>
        <dbReference type="Proteomes" id="UP001058974"/>
    </source>
</evidence>
<evidence type="ECO:0000313" key="8">
    <source>
        <dbReference type="EMBL" id="KAI5446300.1"/>
    </source>
</evidence>
<evidence type="ECO:0000256" key="5">
    <source>
        <dbReference type="ARBA" id="ARBA00022989"/>
    </source>
</evidence>
<dbReference type="PANTHER" id="PTHR31376">
    <property type="entry name" value="OS09G0467300 PROTEIN-RELATED"/>
    <property type="match status" value="1"/>
</dbReference>
<dbReference type="Pfam" id="PF16913">
    <property type="entry name" value="PUNUT"/>
    <property type="match status" value="1"/>
</dbReference>
<dbReference type="PANTHER" id="PTHR31376:SF63">
    <property type="entry name" value="PURINE PERMEASE-RELATED"/>
    <property type="match status" value="1"/>
</dbReference>
<keyword evidence="3" id="KW-0813">Transport</keyword>
<comment type="caution">
    <text evidence="8">The sequence shown here is derived from an EMBL/GenBank/DDBJ whole genome shotgun (WGS) entry which is preliminary data.</text>
</comment>
<dbReference type="Proteomes" id="UP001058974">
    <property type="component" value="Chromosome 1"/>
</dbReference>
<organism evidence="8 9">
    <name type="scientific">Pisum sativum</name>
    <name type="common">Garden pea</name>
    <name type="synonym">Lathyrus oleraceus</name>
    <dbReference type="NCBI Taxonomy" id="3888"/>
    <lineage>
        <taxon>Eukaryota</taxon>
        <taxon>Viridiplantae</taxon>
        <taxon>Streptophyta</taxon>
        <taxon>Embryophyta</taxon>
        <taxon>Tracheophyta</taxon>
        <taxon>Spermatophyta</taxon>
        <taxon>Magnoliopsida</taxon>
        <taxon>eudicotyledons</taxon>
        <taxon>Gunneridae</taxon>
        <taxon>Pentapetalae</taxon>
        <taxon>rosids</taxon>
        <taxon>fabids</taxon>
        <taxon>Fabales</taxon>
        <taxon>Fabaceae</taxon>
        <taxon>Papilionoideae</taxon>
        <taxon>50 kb inversion clade</taxon>
        <taxon>NPAAA clade</taxon>
        <taxon>Hologalegina</taxon>
        <taxon>IRL clade</taxon>
        <taxon>Fabeae</taxon>
        <taxon>Lathyrus</taxon>
    </lineage>
</organism>
<evidence type="ECO:0000256" key="7">
    <source>
        <dbReference type="SAM" id="Phobius"/>
    </source>
</evidence>
<evidence type="ECO:0000256" key="4">
    <source>
        <dbReference type="ARBA" id="ARBA00022692"/>
    </source>
</evidence>